<proteinExistence type="inferred from homology"/>
<dbReference type="PANTHER" id="PTHR43000">
    <property type="entry name" value="DTDP-D-GLUCOSE 4,6-DEHYDRATASE-RELATED"/>
    <property type="match status" value="1"/>
</dbReference>
<reference evidence="3 4" key="1">
    <citation type="submission" date="2010-10" db="EMBL/GenBank/DDBJ databases">
        <title>The Genome Sequence of Bacteroides eggerthii strain 1_2_48FAA.</title>
        <authorList>
            <consortium name="The Broad Institute Genome Sequencing Platform"/>
            <person name="Ward D."/>
            <person name="Earl A."/>
            <person name="Feldgarden M."/>
            <person name="Young S.K."/>
            <person name="Gargeya S."/>
            <person name="Zeng Q."/>
            <person name="Alvarado L."/>
            <person name="Berlin A."/>
            <person name="Bochicchio J."/>
            <person name="Chapman S.B."/>
            <person name="Chen Z."/>
            <person name="Freedman E."/>
            <person name="Gellesch M."/>
            <person name="Goldberg J."/>
            <person name="Griggs A."/>
            <person name="Gujja S."/>
            <person name="Heilman E."/>
            <person name="Heiman D."/>
            <person name="Howarth C."/>
            <person name="Mehta T."/>
            <person name="Neiman D."/>
            <person name="Pearson M."/>
            <person name="Roberts A."/>
            <person name="Saif S."/>
            <person name="Shea T."/>
            <person name="Shenoy N."/>
            <person name="Sisk P."/>
            <person name="Stolte C."/>
            <person name="Sykes S."/>
            <person name="White J."/>
            <person name="Yandava C."/>
            <person name="Allen-Vercoe E."/>
            <person name="Ambrose C."/>
            <person name="Strauss J."/>
            <person name="Daigneault M."/>
            <person name="Haas B."/>
            <person name="Nusbaum C."/>
            <person name="Birren B."/>
        </authorList>
    </citation>
    <scope>NUCLEOTIDE SEQUENCE [LARGE SCALE GENOMIC DNA]</scope>
    <source>
        <strain evidence="3 4">1_2_48FAA</strain>
    </source>
</reference>
<dbReference type="Pfam" id="PF01370">
    <property type="entry name" value="Epimerase"/>
    <property type="match status" value="1"/>
</dbReference>
<gene>
    <name evidence="3" type="ORF">HMPREF1016_02249</name>
</gene>
<comment type="similarity">
    <text evidence="1">Belongs to the NAD(P)-dependent epimerase/dehydratase family.</text>
</comment>
<dbReference type="HOGENOM" id="CLU_007383_1_7_10"/>
<feature type="domain" description="NAD-dependent epimerase/dehydratase" evidence="2">
    <location>
        <begin position="9"/>
        <end position="243"/>
    </location>
</feature>
<dbReference type="InterPro" id="IPR036291">
    <property type="entry name" value="NAD(P)-bd_dom_sf"/>
</dbReference>
<dbReference type="Proteomes" id="UP000003246">
    <property type="component" value="Unassembled WGS sequence"/>
</dbReference>
<accession>E5WZZ3</accession>
<dbReference type="InterPro" id="IPR001509">
    <property type="entry name" value="Epimerase_deHydtase"/>
</dbReference>
<comment type="caution">
    <text evidence="3">The sequence shown here is derived from an EMBL/GenBank/DDBJ whole genome shotgun (WGS) entry which is preliminary data.</text>
</comment>
<organism evidence="3 4">
    <name type="scientific">Bacteroides eggerthii 1_2_48FAA</name>
    <dbReference type="NCBI Taxonomy" id="665953"/>
    <lineage>
        <taxon>Bacteria</taxon>
        <taxon>Pseudomonadati</taxon>
        <taxon>Bacteroidota</taxon>
        <taxon>Bacteroidia</taxon>
        <taxon>Bacteroidales</taxon>
        <taxon>Bacteroidaceae</taxon>
        <taxon>Bacteroides</taxon>
    </lineage>
</organism>
<evidence type="ECO:0000313" key="4">
    <source>
        <dbReference type="Proteomes" id="UP000003246"/>
    </source>
</evidence>
<evidence type="ECO:0000259" key="2">
    <source>
        <dbReference type="Pfam" id="PF01370"/>
    </source>
</evidence>
<name>E5WZZ3_9BACE</name>
<dbReference type="Gene3D" id="3.40.50.720">
    <property type="entry name" value="NAD(P)-binding Rossmann-like Domain"/>
    <property type="match status" value="1"/>
</dbReference>
<sequence length="314" mass="35285">MIGDMKTYLVTGAAGFIGAAIADALLKLGNSVVTIDNLSTGREDIIPQGCIFIKGNDYDIEIIKQLDKYRFDSIIHIAGQSSGEISFEKPVYDLQTNTQSTLMLLDYAKRTGCKEFIFASSMSVYGDHEISLVSEDTLAVPKSFYAVGKLASENYMRIYSSMYGIKCTALRFFNVYGAGQNMDNLKQGMASIYLALALREHHITVKGSKDRFRDFVYIDDIVDAVQKTMNRTKGELFEVYNVANCKKIHVHEIVDIIEKSLPFTVTHEYIEGTPGDQMGVYGKNDKIRKDLGWEAQVSFEEGMQRMICWALIEK</sequence>
<dbReference type="SUPFAM" id="SSF51735">
    <property type="entry name" value="NAD(P)-binding Rossmann-fold domains"/>
    <property type="match status" value="1"/>
</dbReference>
<evidence type="ECO:0000256" key="1">
    <source>
        <dbReference type="ARBA" id="ARBA00007637"/>
    </source>
</evidence>
<dbReference type="EMBL" id="ACWG01000028">
    <property type="protein sequence ID" value="EFV29542.1"/>
    <property type="molecule type" value="Genomic_DNA"/>
</dbReference>
<dbReference type="Gene3D" id="3.90.25.10">
    <property type="entry name" value="UDP-galactose 4-epimerase, domain 1"/>
    <property type="match status" value="1"/>
</dbReference>
<evidence type="ECO:0000313" key="3">
    <source>
        <dbReference type="EMBL" id="EFV29542.1"/>
    </source>
</evidence>
<dbReference type="PRINTS" id="PR01713">
    <property type="entry name" value="NUCEPIMERASE"/>
</dbReference>
<protein>
    <submittedName>
        <fullName evidence="3">NAD dependent epimerase/dehydratase</fullName>
    </submittedName>
</protein>
<dbReference type="AlphaFoldDB" id="E5WZZ3"/>